<accession>A0AAV4S9W6</accession>
<evidence type="ECO:0000313" key="3">
    <source>
        <dbReference type="Proteomes" id="UP001054837"/>
    </source>
</evidence>
<dbReference type="EMBL" id="BPLQ01007415">
    <property type="protein sequence ID" value="GIY29931.1"/>
    <property type="molecule type" value="Genomic_DNA"/>
</dbReference>
<evidence type="ECO:0000256" key="1">
    <source>
        <dbReference type="SAM" id="MobiDB-lite"/>
    </source>
</evidence>
<gene>
    <name evidence="2" type="ORF">CDAR_278101</name>
</gene>
<sequence length="131" mass="14997">MEKKKEKEREKKKFSDESRFLGYKICIEQNQSRFPFCPTLHPSLTPPPPVRDTSSNIPTPPSSLERGFREGVREAERKKKNNNCSFVEKGDFSCEWESPVFARVESCTAVTSTKFAPERGLRSEKSSSSIF</sequence>
<evidence type="ECO:0000313" key="2">
    <source>
        <dbReference type="EMBL" id="GIY29931.1"/>
    </source>
</evidence>
<proteinExistence type="predicted"/>
<name>A0AAV4S9W6_9ARAC</name>
<reference evidence="2 3" key="1">
    <citation type="submission" date="2021-06" db="EMBL/GenBank/DDBJ databases">
        <title>Caerostris darwini draft genome.</title>
        <authorList>
            <person name="Kono N."/>
            <person name="Arakawa K."/>
        </authorList>
    </citation>
    <scope>NUCLEOTIDE SEQUENCE [LARGE SCALE GENOMIC DNA]</scope>
</reference>
<feature type="region of interest" description="Disordered" evidence="1">
    <location>
        <begin position="38"/>
        <end position="68"/>
    </location>
</feature>
<keyword evidence="3" id="KW-1185">Reference proteome</keyword>
<dbReference type="Proteomes" id="UP001054837">
    <property type="component" value="Unassembled WGS sequence"/>
</dbReference>
<organism evidence="2 3">
    <name type="scientific">Caerostris darwini</name>
    <dbReference type="NCBI Taxonomy" id="1538125"/>
    <lineage>
        <taxon>Eukaryota</taxon>
        <taxon>Metazoa</taxon>
        <taxon>Ecdysozoa</taxon>
        <taxon>Arthropoda</taxon>
        <taxon>Chelicerata</taxon>
        <taxon>Arachnida</taxon>
        <taxon>Araneae</taxon>
        <taxon>Araneomorphae</taxon>
        <taxon>Entelegynae</taxon>
        <taxon>Araneoidea</taxon>
        <taxon>Araneidae</taxon>
        <taxon>Caerostris</taxon>
    </lineage>
</organism>
<comment type="caution">
    <text evidence="2">The sequence shown here is derived from an EMBL/GenBank/DDBJ whole genome shotgun (WGS) entry which is preliminary data.</text>
</comment>
<protein>
    <submittedName>
        <fullName evidence="2">Uncharacterized protein</fullName>
    </submittedName>
</protein>
<dbReference type="AlphaFoldDB" id="A0AAV4S9W6"/>